<dbReference type="Gene3D" id="3.90.215.10">
    <property type="entry name" value="Gamma Fibrinogen, chain A, domain 1"/>
    <property type="match status" value="2"/>
</dbReference>
<dbReference type="SUPFAM" id="SSF56496">
    <property type="entry name" value="Fibrinogen C-terminal domain-like"/>
    <property type="match status" value="2"/>
</dbReference>
<dbReference type="PANTHER" id="PTHR19143:SF394">
    <property type="entry name" value="ANGIOPOIETIN-RELATED PROTEIN 3-LIKE"/>
    <property type="match status" value="1"/>
</dbReference>
<dbReference type="EMBL" id="UYJE01008155">
    <property type="protein sequence ID" value="VDI61567.1"/>
    <property type="molecule type" value="Genomic_DNA"/>
</dbReference>
<dbReference type="InterPro" id="IPR002181">
    <property type="entry name" value="Fibrinogen_a/b/g_C_dom"/>
</dbReference>
<dbReference type="PROSITE" id="PS00514">
    <property type="entry name" value="FIBRINOGEN_C_1"/>
    <property type="match status" value="1"/>
</dbReference>
<feature type="domain" description="Fibrinogen C-terminal" evidence="2">
    <location>
        <begin position="176"/>
        <end position="379"/>
    </location>
</feature>
<dbReference type="PANTHER" id="PTHR19143">
    <property type="entry name" value="FIBRINOGEN/TENASCIN/ANGIOPOEITIN"/>
    <property type="match status" value="1"/>
</dbReference>
<dbReference type="InterPro" id="IPR036056">
    <property type="entry name" value="Fibrinogen-like_C"/>
</dbReference>
<dbReference type="OrthoDB" id="6072984at2759"/>
<dbReference type="SMART" id="SM00186">
    <property type="entry name" value="FBG"/>
    <property type="match status" value="2"/>
</dbReference>
<sequence length="535" mass="61730">MQETVIWILQFYNKNDKIVGREINVPCQNRRQCKETLDCSENTCQCHDTDYWDGIYCVNRKTAGMPCSSQNECQDDFRCLNESCNCQVSEYLDEDKCFQRKDYRSPCNATVQCKDTLTCFDEKCQCDKSNYWKGNVCIQKKSVDGACILSTDCKDNLKCSNGICVCNLDKAYWDGISCTKRPSECEDLNYTVDGVYPVYPGRNTKRTYVYCIMRDNKKWTVIQRRYDGTVNFYRALFEYTQGFGRVDKEHWLGNMKIHRITQDGTHELSVHLEDWNGNQRQANYSQFSIESGNLYNLRVSGYSGNAGDSLTYHNGRSFYTKNRDNNSCAKKYRGAWWYGNCYHSNLNGKYNGTGSTGVVWNDFGGVSLKSSIMMIRRRYTEKIQLHRKLYRALSEYTQGFGRVHQEHWLGNMKIHPITQDGTHELSIHLEDWNGNQRQANFSHFSVGPGKLYTFSASGYSGDAGDSLKYHQGKSFHTKSKDNSCTRTWNTGGWQNNCYYSNLNGKYNHTGETGFVWSGFGGGSLKAAMIMIRRRR</sequence>
<accession>A0A8B6GBE8</accession>
<evidence type="ECO:0000256" key="1">
    <source>
        <dbReference type="ARBA" id="ARBA00023157"/>
    </source>
</evidence>
<dbReference type="InterPro" id="IPR050373">
    <property type="entry name" value="Fibrinogen_C-term_domain"/>
</dbReference>
<proteinExistence type="predicted"/>
<keyword evidence="1" id="KW-1015">Disulfide bond</keyword>
<name>A0A8B6GBE8_MYTGA</name>
<dbReference type="CDD" id="cd00087">
    <property type="entry name" value="FReD"/>
    <property type="match status" value="1"/>
</dbReference>
<evidence type="ECO:0000313" key="3">
    <source>
        <dbReference type="EMBL" id="VDI61567.1"/>
    </source>
</evidence>
<gene>
    <name evidence="3" type="ORF">MGAL_10B037574</name>
</gene>
<keyword evidence="4" id="KW-1185">Reference proteome</keyword>
<dbReference type="AlphaFoldDB" id="A0A8B6GBE8"/>
<evidence type="ECO:0000259" key="2">
    <source>
        <dbReference type="PROSITE" id="PS51406"/>
    </source>
</evidence>
<reference evidence="3" key="1">
    <citation type="submission" date="2018-11" db="EMBL/GenBank/DDBJ databases">
        <authorList>
            <person name="Alioto T."/>
            <person name="Alioto T."/>
        </authorList>
    </citation>
    <scope>NUCLEOTIDE SEQUENCE</scope>
</reference>
<dbReference type="InterPro" id="IPR020837">
    <property type="entry name" value="Fibrinogen_CS"/>
</dbReference>
<comment type="caution">
    <text evidence="3">The sequence shown here is derived from an EMBL/GenBank/DDBJ whole genome shotgun (WGS) entry which is preliminary data.</text>
</comment>
<organism evidence="3 4">
    <name type="scientific">Mytilus galloprovincialis</name>
    <name type="common">Mediterranean mussel</name>
    <dbReference type="NCBI Taxonomy" id="29158"/>
    <lineage>
        <taxon>Eukaryota</taxon>
        <taxon>Metazoa</taxon>
        <taxon>Spiralia</taxon>
        <taxon>Lophotrochozoa</taxon>
        <taxon>Mollusca</taxon>
        <taxon>Bivalvia</taxon>
        <taxon>Autobranchia</taxon>
        <taxon>Pteriomorphia</taxon>
        <taxon>Mytilida</taxon>
        <taxon>Mytiloidea</taxon>
        <taxon>Mytilidae</taxon>
        <taxon>Mytilinae</taxon>
        <taxon>Mytilus</taxon>
    </lineage>
</organism>
<dbReference type="Proteomes" id="UP000596742">
    <property type="component" value="Unassembled WGS sequence"/>
</dbReference>
<feature type="domain" description="Fibrinogen C-terminal" evidence="2">
    <location>
        <begin position="390"/>
        <end position="535"/>
    </location>
</feature>
<dbReference type="PROSITE" id="PS51406">
    <property type="entry name" value="FIBRINOGEN_C_2"/>
    <property type="match status" value="2"/>
</dbReference>
<dbReference type="Pfam" id="PF00147">
    <property type="entry name" value="Fibrinogen_C"/>
    <property type="match status" value="2"/>
</dbReference>
<dbReference type="GO" id="GO:0005615">
    <property type="term" value="C:extracellular space"/>
    <property type="evidence" value="ECO:0007669"/>
    <property type="project" value="TreeGrafter"/>
</dbReference>
<dbReference type="InterPro" id="IPR014716">
    <property type="entry name" value="Fibrinogen_a/b/g_C_1"/>
</dbReference>
<evidence type="ECO:0000313" key="4">
    <source>
        <dbReference type="Proteomes" id="UP000596742"/>
    </source>
</evidence>
<protein>
    <recommendedName>
        <fullName evidence="2">Fibrinogen C-terminal domain-containing protein</fullName>
    </recommendedName>
</protein>